<dbReference type="EMBL" id="GL433849">
    <property type="protein sequence ID" value="EFN54029.1"/>
    <property type="molecule type" value="Genomic_DNA"/>
</dbReference>
<feature type="region of interest" description="Disordered" evidence="1">
    <location>
        <begin position="136"/>
        <end position="167"/>
    </location>
</feature>
<name>E1ZJQ2_CHLVA</name>
<feature type="compositionally biased region" description="Gly residues" evidence="1">
    <location>
        <begin position="140"/>
        <end position="157"/>
    </location>
</feature>
<sequence>MSLARAREACRIYLKDELPLDKDPREVIQRFRATVNMLPEELEEWLLSADSRQAVEQAAEEADRNGRHVARRIVEMLQKDDECVYEADLEQMNQITQYISCHRRLLEEKGNALDPLELAHLKNFGFDLHKAVNAPAAAGQAGGGSKPAAAAGGGRMGGQAEPQRMEP</sequence>
<reference evidence="2 3" key="1">
    <citation type="journal article" date="2010" name="Plant Cell">
        <title>The Chlorella variabilis NC64A genome reveals adaptation to photosymbiosis, coevolution with viruses, and cryptic sex.</title>
        <authorList>
            <person name="Blanc G."/>
            <person name="Duncan G."/>
            <person name="Agarkova I."/>
            <person name="Borodovsky M."/>
            <person name="Gurnon J."/>
            <person name="Kuo A."/>
            <person name="Lindquist E."/>
            <person name="Lucas S."/>
            <person name="Pangilinan J."/>
            <person name="Polle J."/>
            <person name="Salamov A."/>
            <person name="Terry A."/>
            <person name="Yamada T."/>
            <person name="Dunigan D.D."/>
            <person name="Grigoriev I.V."/>
            <person name="Claverie J.M."/>
            <person name="Van Etten J.L."/>
        </authorList>
    </citation>
    <scope>NUCLEOTIDE SEQUENCE [LARGE SCALE GENOMIC DNA]</scope>
    <source>
        <strain evidence="2 3">NC64A</strain>
    </source>
</reference>
<evidence type="ECO:0000256" key="1">
    <source>
        <dbReference type="SAM" id="MobiDB-lite"/>
    </source>
</evidence>
<evidence type="ECO:0000313" key="3">
    <source>
        <dbReference type="Proteomes" id="UP000008141"/>
    </source>
</evidence>
<dbReference type="KEGG" id="cvr:CHLNCDRAFT_136083"/>
<dbReference type="GeneID" id="17353540"/>
<evidence type="ECO:0000313" key="2">
    <source>
        <dbReference type="EMBL" id="EFN54029.1"/>
    </source>
</evidence>
<gene>
    <name evidence="2" type="ORF">CHLNCDRAFT_136083</name>
</gene>
<accession>E1ZJQ2</accession>
<dbReference type="InterPro" id="IPR021487">
    <property type="entry name" value="DUF3140"/>
</dbReference>
<proteinExistence type="predicted"/>
<organism evidence="3">
    <name type="scientific">Chlorella variabilis</name>
    <name type="common">Green alga</name>
    <dbReference type="NCBI Taxonomy" id="554065"/>
    <lineage>
        <taxon>Eukaryota</taxon>
        <taxon>Viridiplantae</taxon>
        <taxon>Chlorophyta</taxon>
        <taxon>core chlorophytes</taxon>
        <taxon>Trebouxiophyceae</taxon>
        <taxon>Chlorellales</taxon>
        <taxon>Chlorellaceae</taxon>
        <taxon>Chlorella clade</taxon>
        <taxon>Chlorella</taxon>
    </lineage>
</organism>
<dbReference type="RefSeq" id="XP_005846131.1">
    <property type="nucleotide sequence ID" value="XM_005846069.1"/>
</dbReference>
<protein>
    <submittedName>
        <fullName evidence="2">Uncharacterized protein</fullName>
    </submittedName>
</protein>
<dbReference type="Pfam" id="PF11338">
    <property type="entry name" value="DUF3140"/>
    <property type="match status" value="1"/>
</dbReference>
<dbReference type="OrthoDB" id="2131339at2759"/>
<dbReference type="Proteomes" id="UP000008141">
    <property type="component" value="Unassembled WGS sequence"/>
</dbReference>
<keyword evidence="3" id="KW-1185">Reference proteome</keyword>
<dbReference type="InParanoid" id="E1ZJQ2"/>
<dbReference type="PANTHER" id="PTHR40630:SF1">
    <property type="entry name" value="DNA-BINDING PROTEIN"/>
    <property type="match status" value="1"/>
</dbReference>
<dbReference type="PANTHER" id="PTHR40630">
    <property type="entry name" value="POSSIBLE DNA-BINDING PROTEIN"/>
    <property type="match status" value="1"/>
</dbReference>
<dbReference type="AlphaFoldDB" id="E1ZJQ2"/>